<reference evidence="4" key="1">
    <citation type="journal article" date="2023" name="G3 (Bethesda)">
        <title>Whole genome assemblies of Zophobas morio and Tenebrio molitor.</title>
        <authorList>
            <person name="Kaur S."/>
            <person name="Stinson S.A."/>
            <person name="diCenzo G.C."/>
        </authorList>
    </citation>
    <scope>NUCLEOTIDE SEQUENCE</scope>
    <source>
        <strain evidence="4">QUZm001</strain>
    </source>
</reference>
<dbReference type="EMBL" id="JALNTZ010000003">
    <property type="protein sequence ID" value="KAJ3657962.1"/>
    <property type="molecule type" value="Genomic_DNA"/>
</dbReference>
<comment type="caution">
    <text evidence="4">The sequence shown here is derived from an EMBL/GenBank/DDBJ whole genome shotgun (WGS) entry which is preliminary data.</text>
</comment>
<keyword evidence="2" id="KW-0472">Membrane</keyword>
<feature type="compositionally biased region" description="Low complexity" evidence="1">
    <location>
        <begin position="353"/>
        <end position="362"/>
    </location>
</feature>
<sequence>MFLVVLFVASAAGDLEPTTTKTYDLEVPGSDPIRIIEGEPLWQTTSKTKFEHRSFGAGSSTEERDDPLHQFLTNYAENVRKNKNKIKDHSFEDSTERGKSWDVVPHQRHNHPYDDKKGWVSMEPVPWSVSKISKWQSKYKPSSPKPWEDYDMEELSPVRPSQSYSRPTTNNYDVYYVNDKPESKPVYHKPTAVYNQKVHVDYTNRYQQKHDENCKHSQKQSGEDEIITDGLPANFPHPYEASRRHGTDIHPDTHPLSGEGEWVLLSTTKGYKYPKERQRALKINPEAIGARRTVRLTVLPPSKNSKVNMTTSHGGLLQVESTFQTVEQARRQLSKKQKLKKKQSKPPKPIRQVVAPTVTTTTRRNSGPDSSALLAAVGAGMIPATMAMLVPMALGGRRKRETSTPKYLQTLPRNLY</sequence>
<keyword evidence="2" id="KW-1133">Transmembrane helix</keyword>
<evidence type="ECO:0000256" key="2">
    <source>
        <dbReference type="SAM" id="Phobius"/>
    </source>
</evidence>
<evidence type="ECO:0000313" key="3">
    <source>
        <dbReference type="EMBL" id="KAJ3657480.1"/>
    </source>
</evidence>
<dbReference type="EMBL" id="JALNTZ010000003">
    <property type="protein sequence ID" value="KAJ3657480.1"/>
    <property type="molecule type" value="Genomic_DNA"/>
</dbReference>
<gene>
    <name evidence="3" type="ORF">Zmor_009278</name>
    <name evidence="4" type="ORF">Zmor_009736</name>
</gene>
<evidence type="ECO:0000256" key="1">
    <source>
        <dbReference type="SAM" id="MobiDB-lite"/>
    </source>
</evidence>
<feature type="region of interest" description="Disordered" evidence="1">
    <location>
        <begin position="397"/>
        <end position="416"/>
    </location>
</feature>
<organism evidence="4 5">
    <name type="scientific">Zophobas morio</name>
    <dbReference type="NCBI Taxonomy" id="2755281"/>
    <lineage>
        <taxon>Eukaryota</taxon>
        <taxon>Metazoa</taxon>
        <taxon>Ecdysozoa</taxon>
        <taxon>Arthropoda</taxon>
        <taxon>Hexapoda</taxon>
        <taxon>Insecta</taxon>
        <taxon>Pterygota</taxon>
        <taxon>Neoptera</taxon>
        <taxon>Endopterygota</taxon>
        <taxon>Coleoptera</taxon>
        <taxon>Polyphaga</taxon>
        <taxon>Cucujiformia</taxon>
        <taxon>Tenebrionidae</taxon>
        <taxon>Zophobas</taxon>
    </lineage>
</organism>
<name>A0AA38IJF5_9CUCU</name>
<keyword evidence="5" id="KW-1185">Reference proteome</keyword>
<accession>A0AA38IJF5</accession>
<feature type="compositionally biased region" description="Basic residues" evidence="1">
    <location>
        <begin position="332"/>
        <end position="345"/>
    </location>
</feature>
<evidence type="ECO:0000313" key="5">
    <source>
        <dbReference type="Proteomes" id="UP001168821"/>
    </source>
</evidence>
<feature type="region of interest" description="Disordered" evidence="1">
    <location>
        <begin position="330"/>
        <end position="369"/>
    </location>
</feature>
<keyword evidence="2" id="KW-0812">Transmembrane</keyword>
<proteinExistence type="predicted"/>
<feature type="transmembrane region" description="Helical" evidence="2">
    <location>
        <begin position="372"/>
        <end position="394"/>
    </location>
</feature>
<protein>
    <submittedName>
        <fullName evidence="4">Uncharacterized protein</fullName>
    </submittedName>
</protein>
<dbReference type="AlphaFoldDB" id="A0AA38IJF5"/>
<evidence type="ECO:0000313" key="4">
    <source>
        <dbReference type="EMBL" id="KAJ3657962.1"/>
    </source>
</evidence>
<dbReference type="Proteomes" id="UP001168821">
    <property type="component" value="Unassembled WGS sequence"/>
</dbReference>